<feature type="transmembrane region" description="Helical" evidence="4">
    <location>
        <begin position="156"/>
        <end position="177"/>
    </location>
</feature>
<dbReference type="PANTHER" id="PTHR43280">
    <property type="entry name" value="ARAC-FAMILY TRANSCRIPTIONAL REGULATOR"/>
    <property type="match status" value="1"/>
</dbReference>
<reference evidence="6" key="1">
    <citation type="submission" date="2018-04" db="EMBL/GenBank/DDBJ databases">
        <title>Draft Genome Sequences of Chryseobacterium lactis NCTC11390T isolated from milk, Chryseobacterium oncorhynchi 701B-08T from rainbow trout, and Chryseobacterium viscerum 687B-08T from diseased fish.</title>
        <authorList>
            <person name="Jeong J.-J."/>
            <person name="Lee Y.J."/>
            <person name="Pathiraja D."/>
            <person name="Park B."/>
            <person name="Choi I.-G."/>
            <person name="Kim K.D."/>
        </authorList>
    </citation>
    <scope>NUCLEOTIDE SEQUENCE [LARGE SCALE GENOMIC DNA]</scope>
    <source>
        <strain evidence="6">701B-08</strain>
    </source>
</reference>
<protein>
    <recommendedName>
        <fullName evidence="5">HTH araC/xylS-type domain-containing protein</fullName>
    </recommendedName>
</protein>
<feature type="transmembrane region" description="Helical" evidence="4">
    <location>
        <begin position="100"/>
        <end position="117"/>
    </location>
</feature>
<dbReference type="InterPro" id="IPR018060">
    <property type="entry name" value="HTH_AraC"/>
</dbReference>
<name>A0A316X8V3_9FLAO</name>
<dbReference type="EMBL" id="PPEI02000001">
    <property type="protein sequence ID" value="PWN67768.1"/>
    <property type="molecule type" value="Genomic_DNA"/>
</dbReference>
<sequence length="323" mass="38446">MDNVKLREQEILRLKEELSIRYSYLMTILLLLFALIHLFIFKDSIMGYYSLGGAVCIFSFVYVLDTFFPSVTLKNRVQVYLIIAPLYVFFLTLYFWKISIVNFCWFIPIPLGAYVYLDKKYGFIYSIYAIFIAMVSFFTAHFLSLEPITISYEENYRYTDFLIFGSNILIVYLFIYYKDKIREQELLFVIEKREKIILPVKLEEQDNMPDAELLFERIENEMITKSHFINPKFSLSVLNTILETNNTYTSRAIRKKGYSNFNTYVNSHRINYVKELIEKSDLEKVTLMYIYTEAGFNNQSTFNKAFKQCMGMTPSEYIQRIKK</sequence>
<evidence type="ECO:0000313" key="6">
    <source>
        <dbReference type="EMBL" id="PWN67768.1"/>
    </source>
</evidence>
<dbReference type="SMART" id="SM00342">
    <property type="entry name" value="HTH_ARAC"/>
    <property type="match status" value="1"/>
</dbReference>
<keyword evidence="4" id="KW-1133">Transmembrane helix</keyword>
<keyword evidence="3" id="KW-0804">Transcription</keyword>
<comment type="caution">
    <text evidence="6">The sequence shown here is derived from an EMBL/GenBank/DDBJ whole genome shotgun (WGS) entry which is preliminary data.</text>
</comment>
<dbReference type="GO" id="GO:0003700">
    <property type="term" value="F:DNA-binding transcription factor activity"/>
    <property type="evidence" value="ECO:0007669"/>
    <property type="project" value="InterPro"/>
</dbReference>
<dbReference type="OrthoDB" id="9779074at2"/>
<evidence type="ECO:0000259" key="5">
    <source>
        <dbReference type="PROSITE" id="PS01124"/>
    </source>
</evidence>
<dbReference type="Proteomes" id="UP000236182">
    <property type="component" value="Unassembled WGS sequence"/>
</dbReference>
<evidence type="ECO:0000256" key="1">
    <source>
        <dbReference type="ARBA" id="ARBA00023015"/>
    </source>
</evidence>
<dbReference type="InterPro" id="IPR009057">
    <property type="entry name" value="Homeodomain-like_sf"/>
</dbReference>
<dbReference type="AlphaFoldDB" id="A0A316X8V3"/>
<proteinExistence type="predicted"/>
<feature type="transmembrane region" description="Helical" evidence="4">
    <location>
        <begin position="124"/>
        <end position="144"/>
    </location>
</feature>
<dbReference type="Gene3D" id="1.10.10.60">
    <property type="entry name" value="Homeodomain-like"/>
    <property type="match status" value="1"/>
</dbReference>
<evidence type="ECO:0000313" key="7">
    <source>
        <dbReference type="Proteomes" id="UP000236182"/>
    </source>
</evidence>
<dbReference type="PANTHER" id="PTHR43280:SF2">
    <property type="entry name" value="HTH-TYPE TRANSCRIPTIONAL REGULATOR EXSA"/>
    <property type="match status" value="1"/>
</dbReference>
<keyword evidence="2" id="KW-0238">DNA-binding</keyword>
<feature type="transmembrane region" description="Helical" evidence="4">
    <location>
        <begin position="21"/>
        <end position="40"/>
    </location>
</feature>
<feature type="transmembrane region" description="Helical" evidence="4">
    <location>
        <begin position="46"/>
        <end position="65"/>
    </location>
</feature>
<accession>A0A316X8V3</accession>
<keyword evidence="7" id="KW-1185">Reference proteome</keyword>
<dbReference type="Pfam" id="PF12833">
    <property type="entry name" value="HTH_18"/>
    <property type="match status" value="1"/>
</dbReference>
<evidence type="ECO:0000256" key="2">
    <source>
        <dbReference type="ARBA" id="ARBA00023125"/>
    </source>
</evidence>
<feature type="transmembrane region" description="Helical" evidence="4">
    <location>
        <begin position="77"/>
        <end position="94"/>
    </location>
</feature>
<dbReference type="GO" id="GO:0043565">
    <property type="term" value="F:sequence-specific DNA binding"/>
    <property type="evidence" value="ECO:0007669"/>
    <property type="project" value="InterPro"/>
</dbReference>
<keyword evidence="1" id="KW-0805">Transcription regulation</keyword>
<organism evidence="6 7">
    <name type="scientific">Chryseobacterium oncorhynchi</name>
    <dbReference type="NCBI Taxonomy" id="741074"/>
    <lineage>
        <taxon>Bacteria</taxon>
        <taxon>Pseudomonadati</taxon>
        <taxon>Bacteroidota</taxon>
        <taxon>Flavobacteriia</taxon>
        <taxon>Flavobacteriales</taxon>
        <taxon>Weeksellaceae</taxon>
        <taxon>Chryseobacterium group</taxon>
        <taxon>Chryseobacterium</taxon>
    </lineage>
</organism>
<dbReference type="SUPFAM" id="SSF46689">
    <property type="entry name" value="Homeodomain-like"/>
    <property type="match status" value="1"/>
</dbReference>
<evidence type="ECO:0000256" key="4">
    <source>
        <dbReference type="SAM" id="Phobius"/>
    </source>
</evidence>
<evidence type="ECO:0000256" key="3">
    <source>
        <dbReference type="ARBA" id="ARBA00023163"/>
    </source>
</evidence>
<keyword evidence="4" id="KW-0472">Membrane</keyword>
<gene>
    <name evidence="6" type="ORF">C1638_004000</name>
</gene>
<dbReference type="PROSITE" id="PS01124">
    <property type="entry name" value="HTH_ARAC_FAMILY_2"/>
    <property type="match status" value="1"/>
</dbReference>
<feature type="domain" description="HTH araC/xylS-type" evidence="5">
    <location>
        <begin position="212"/>
        <end position="320"/>
    </location>
</feature>
<keyword evidence="4" id="KW-0812">Transmembrane</keyword>
<dbReference type="RefSeq" id="WP_109618403.1">
    <property type="nucleotide sequence ID" value="NZ_PPEI02000001.1"/>
</dbReference>